<dbReference type="CDD" id="cd00118">
    <property type="entry name" value="LysM"/>
    <property type="match status" value="1"/>
</dbReference>
<proteinExistence type="predicted"/>
<feature type="domain" description="LysM" evidence="2">
    <location>
        <begin position="59"/>
        <end position="111"/>
    </location>
</feature>
<dbReference type="Pfam" id="PF01476">
    <property type="entry name" value="LysM"/>
    <property type="match status" value="1"/>
</dbReference>
<protein>
    <submittedName>
        <fullName evidence="3">LysM peptidoglycan-binding domain-containing protein</fullName>
    </submittedName>
</protein>
<keyword evidence="4" id="KW-1185">Reference proteome</keyword>
<evidence type="ECO:0000313" key="4">
    <source>
        <dbReference type="Proteomes" id="UP001438008"/>
    </source>
</evidence>
<keyword evidence="1" id="KW-0812">Transmembrane</keyword>
<evidence type="ECO:0000259" key="2">
    <source>
        <dbReference type="SMART" id="SM00257"/>
    </source>
</evidence>
<evidence type="ECO:0000313" key="3">
    <source>
        <dbReference type="EMBL" id="MEQ2473329.1"/>
    </source>
</evidence>
<keyword evidence="1" id="KW-0472">Membrane</keyword>
<dbReference type="Gene3D" id="3.10.350.10">
    <property type="entry name" value="LysM domain"/>
    <property type="match status" value="1"/>
</dbReference>
<evidence type="ECO:0000256" key="1">
    <source>
        <dbReference type="SAM" id="Phobius"/>
    </source>
</evidence>
<organism evidence="3 4">
    <name type="scientific">Laedolimicola intestinihominis</name>
    <dbReference type="NCBI Taxonomy" id="3133166"/>
    <lineage>
        <taxon>Bacteria</taxon>
        <taxon>Bacillati</taxon>
        <taxon>Bacillota</taxon>
        <taxon>Clostridia</taxon>
        <taxon>Lachnospirales</taxon>
        <taxon>Lachnospiraceae</taxon>
        <taxon>Laedolimicola</taxon>
    </lineage>
</organism>
<dbReference type="SMART" id="SM00257">
    <property type="entry name" value="LysM"/>
    <property type="match status" value="1"/>
</dbReference>
<feature type="transmembrane region" description="Helical" evidence="1">
    <location>
        <begin position="20"/>
        <end position="41"/>
    </location>
</feature>
<gene>
    <name evidence="3" type="ORF">WMO29_12650</name>
</gene>
<dbReference type="InterPro" id="IPR018392">
    <property type="entry name" value="LysM"/>
</dbReference>
<sequence length="118" mass="13857">MYGRKLRYERRRAYERKRNFLILVSGLCLALAFTFLFGSFLSQAEAKESDTIYYKYYTNIEIQPGDTLWDLAEDYMGDQYESRAVYVAEVRQINGIADSDSIVSGQYLIMPYYSAEYK</sequence>
<accession>A0ABV1FJS7</accession>
<name>A0ABV1FJS7_9FIRM</name>
<dbReference type="EMBL" id="JBBMFE010000013">
    <property type="protein sequence ID" value="MEQ2473329.1"/>
    <property type="molecule type" value="Genomic_DNA"/>
</dbReference>
<comment type="caution">
    <text evidence="3">The sequence shown here is derived from an EMBL/GenBank/DDBJ whole genome shotgun (WGS) entry which is preliminary data.</text>
</comment>
<reference evidence="3 4" key="1">
    <citation type="submission" date="2024-03" db="EMBL/GenBank/DDBJ databases">
        <title>Human intestinal bacterial collection.</title>
        <authorList>
            <person name="Pauvert C."/>
            <person name="Hitch T.C.A."/>
            <person name="Clavel T."/>
        </authorList>
    </citation>
    <scope>NUCLEOTIDE SEQUENCE [LARGE SCALE GENOMIC DNA]</scope>
    <source>
        <strain evidence="3 4">CLA-AA-H132</strain>
    </source>
</reference>
<dbReference type="SUPFAM" id="SSF54106">
    <property type="entry name" value="LysM domain"/>
    <property type="match status" value="1"/>
</dbReference>
<dbReference type="RefSeq" id="WP_178040076.1">
    <property type="nucleotide sequence ID" value="NZ_JBBMFE010000013.1"/>
</dbReference>
<keyword evidence="1" id="KW-1133">Transmembrane helix</keyword>
<dbReference type="Proteomes" id="UP001438008">
    <property type="component" value="Unassembled WGS sequence"/>
</dbReference>
<dbReference type="InterPro" id="IPR036779">
    <property type="entry name" value="LysM_dom_sf"/>
</dbReference>